<dbReference type="AlphaFoldDB" id="A0AAV5BPS4"/>
<dbReference type="SUPFAM" id="SSF48239">
    <property type="entry name" value="Terpenoid cyclases/Protein prenyltransferases"/>
    <property type="match status" value="1"/>
</dbReference>
<dbReference type="SFLD" id="SFLDG01019">
    <property type="entry name" value="Terpene_Cyclase_Like_1_C_Termi"/>
    <property type="match status" value="1"/>
</dbReference>
<dbReference type="GO" id="GO:0000287">
    <property type="term" value="F:magnesium ion binding"/>
    <property type="evidence" value="ECO:0007669"/>
    <property type="project" value="InterPro"/>
</dbReference>
<dbReference type="InterPro" id="IPR008949">
    <property type="entry name" value="Isoprenoid_synthase_dom_sf"/>
</dbReference>
<reference evidence="6" key="1">
    <citation type="journal article" date="2018" name="DNA Res.">
        <title>Multiple hybrid de novo genome assembly of finger millet, an orphan allotetraploid crop.</title>
        <authorList>
            <person name="Hatakeyama M."/>
            <person name="Aluri S."/>
            <person name="Balachadran M.T."/>
            <person name="Sivarajan S.R."/>
            <person name="Patrignani A."/>
            <person name="Gruter S."/>
            <person name="Poveda L."/>
            <person name="Shimizu-Inatsugi R."/>
            <person name="Baeten J."/>
            <person name="Francoijs K.J."/>
            <person name="Nataraja K.N."/>
            <person name="Reddy Y.A.N."/>
            <person name="Phadnis S."/>
            <person name="Ravikumar R.L."/>
            <person name="Schlapbach R."/>
            <person name="Sreeman S.M."/>
            <person name="Shimizu K.K."/>
        </authorList>
    </citation>
    <scope>NUCLEOTIDE SEQUENCE</scope>
</reference>
<evidence type="ECO:0000256" key="3">
    <source>
        <dbReference type="ARBA" id="ARBA00022723"/>
    </source>
</evidence>
<feature type="domain" description="Terpene synthase N-terminal" evidence="4">
    <location>
        <begin position="1"/>
        <end position="151"/>
    </location>
</feature>
<dbReference type="SFLD" id="SFLDS00005">
    <property type="entry name" value="Isoprenoid_Synthase_Type_I"/>
    <property type="match status" value="1"/>
</dbReference>
<dbReference type="InterPro" id="IPR005630">
    <property type="entry name" value="Terpene_synthase_metal-bd"/>
</dbReference>
<comment type="caution">
    <text evidence="6">The sequence shown here is derived from an EMBL/GenBank/DDBJ whole genome shotgun (WGS) entry which is preliminary data.</text>
</comment>
<proteinExistence type="predicted"/>
<name>A0AAV5BPS4_ELECO</name>
<dbReference type="Gene3D" id="1.10.600.10">
    <property type="entry name" value="Farnesyl Diphosphate Synthase"/>
    <property type="match status" value="1"/>
</dbReference>
<protein>
    <submittedName>
        <fullName evidence="6">Uncharacterized protein</fullName>
    </submittedName>
</protein>
<dbReference type="PANTHER" id="PTHR31225:SF186">
    <property type="entry name" value="TAU-CADINOL SYNTHASE"/>
    <property type="match status" value="1"/>
</dbReference>
<evidence type="ECO:0000259" key="5">
    <source>
        <dbReference type="Pfam" id="PF03936"/>
    </source>
</evidence>
<dbReference type="InterPro" id="IPR001906">
    <property type="entry name" value="Terpene_synth_N"/>
</dbReference>
<comment type="cofactor">
    <cofactor evidence="1">
        <name>Mn(2+)</name>
        <dbReference type="ChEBI" id="CHEBI:29035"/>
    </cofactor>
</comment>
<dbReference type="InterPro" id="IPR050148">
    <property type="entry name" value="Terpene_synthase-like"/>
</dbReference>
<evidence type="ECO:0000259" key="4">
    <source>
        <dbReference type="Pfam" id="PF01397"/>
    </source>
</evidence>
<evidence type="ECO:0000313" key="7">
    <source>
        <dbReference type="Proteomes" id="UP001054889"/>
    </source>
</evidence>
<dbReference type="GO" id="GO:0016102">
    <property type="term" value="P:diterpenoid biosynthetic process"/>
    <property type="evidence" value="ECO:0007669"/>
    <property type="project" value="InterPro"/>
</dbReference>
<comment type="cofactor">
    <cofactor evidence="2">
        <name>Mg(2+)</name>
        <dbReference type="ChEBI" id="CHEBI:18420"/>
    </cofactor>
</comment>
<dbReference type="InterPro" id="IPR036965">
    <property type="entry name" value="Terpene_synth_N_sf"/>
</dbReference>
<dbReference type="EMBL" id="BQKI01000002">
    <property type="protein sequence ID" value="GJM87695.1"/>
    <property type="molecule type" value="Genomic_DNA"/>
</dbReference>
<dbReference type="InterPro" id="IPR008930">
    <property type="entry name" value="Terpenoid_cyclase/PrenylTrfase"/>
</dbReference>
<dbReference type="Pfam" id="PF03936">
    <property type="entry name" value="Terpene_synth_C"/>
    <property type="match status" value="1"/>
</dbReference>
<feature type="domain" description="Terpene synthase metal-binding" evidence="5">
    <location>
        <begin position="212"/>
        <end position="446"/>
    </location>
</feature>
<evidence type="ECO:0000256" key="1">
    <source>
        <dbReference type="ARBA" id="ARBA00001936"/>
    </source>
</evidence>
<sequence length="502" mass="58472">MKERADKLKEEVKRLFASSSIVVDKMNLVDAVQHLGIDHLFEEQIAAVLRDIHVEFNSFSLHDVALRFRLLRQHGLWVSPDEFNKFRDEDGIFDSGLANDPRGLLSLYNAAHLLIHGETVLEEAILFSRHQLESIMNKLQSPLAEQVKRALQIPLPRKLKRIEALEYVSEYRKEEGYNPVLLELATLDFNILQRIHLRELKIISEWWKDLFGEIKLSYARDRMVECYFWSNTVYYEQEHARARIFLAKIIALTSLLDDTYDVYATLEDSKKLNEAIQRWDLRYTSILPEYLKKYYVKLVSTFREMEDELNPDEKFRVAYNRKSFQTLSSHYFHEAEWFHNNYIPSFKEHIDVAVISSGAPMICVTSLVGMGDVATKEAFEWAISCTDAIQAAGEVTRFVDDLAAFKNGKNKMDVATSVECYINEYKVSDEVAIAKIEALDQDAWKTMNRAYLEHRALLPLVKRAANLAMSMEYLFLNKRDAYTFSKYNKETIEKVFIKPIPL</sequence>
<dbReference type="Proteomes" id="UP001054889">
    <property type="component" value="Unassembled WGS sequence"/>
</dbReference>
<evidence type="ECO:0000313" key="6">
    <source>
        <dbReference type="EMBL" id="GJM87695.1"/>
    </source>
</evidence>
<dbReference type="InterPro" id="IPR034741">
    <property type="entry name" value="Terpene_cyclase-like_1_C"/>
</dbReference>
<dbReference type="Gene3D" id="1.50.10.130">
    <property type="entry name" value="Terpene synthase, N-terminal domain"/>
    <property type="match status" value="1"/>
</dbReference>
<dbReference type="PANTHER" id="PTHR31225">
    <property type="entry name" value="OS04G0344100 PROTEIN-RELATED"/>
    <property type="match status" value="1"/>
</dbReference>
<dbReference type="InterPro" id="IPR044814">
    <property type="entry name" value="Terpene_cyclase_plant_C1"/>
</dbReference>
<dbReference type="GO" id="GO:0010333">
    <property type="term" value="F:terpene synthase activity"/>
    <property type="evidence" value="ECO:0007669"/>
    <property type="project" value="InterPro"/>
</dbReference>
<reference evidence="6" key="2">
    <citation type="submission" date="2021-12" db="EMBL/GenBank/DDBJ databases">
        <title>Resequencing data analysis of finger millet.</title>
        <authorList>
            <person name="Hatakeyama M."/>
            <person name="Aluri S."/>
            <person name="Balachadran M.T."/>
            <person name="Sivarajan S.R."/>
            <person name="Poveda L."/>
            <person name="Shimizu-Inatsugi R."/>
            <person name="Schlapbach R."/>
            <person name="Sreeman S.M."/>
            <person name="Shimizu K.K."/>
        </authorList>
    </citation>
    <scope>NUCLEOTIDE SEQUENCE</scope>
</reference>
<evidence type="ECO:0000256" key="2">
    <source>
        <dbReference type="ARBA" id="ARBA00001946"/>
    </source>
</evidence>
<dbReference type="SUPFAM" id="SSF48576">
    <property type="entry name" value="Terpenoid synthases"/>
    <property type="match status" value="1"/>
</dbReference>
<organism evidence="6 7">
    <name type="scientific">Eleusine coracana subsp. coracana</name>
    <dbReference type="NCBI Taxonomy" id="191504"/>
    <lineage>
        <taxon>Eukaryota</taxon>
        <taxon>Viridiplantae</taxon>
        <taxon>Streptophyta</taxon>
        <taxon>Embryophyta</taxon>
        <taxon>Tracheophyta</taxon>
        <taxon>Spermatophyta</taxon>
        <taxon>Magnoliopsida</taxon>
        <taxon>Liliopsida</taxon>
        <taxon>Poales</taxon>
        <taxon>Poaceae</taxon>
        <taxon>PACMAD clade</taxon>
        <taxon>Chloridoideae</taxon>
        <taxon>Cynodonteae</taxon>
        <taxon>Eleusininae</taxon>
        <taxon>Eleusine</taxon>
    </lineage>
</organism>
<accession>A0AAV5BPS4</accession>
<dbReference type="Pfam" id="PF01397">
    <property type="entry name" value="Terpene_synth"/>
    <property type="match status" value="1"/>
</dbReference>
<dbReference type="CDD" id="cd00684">
    <property type="entry name" value="Terpene_cyclase_plant_C1"/>
    <property type="match status" value="1"/>
</dbReference>
<gene>
    <name evidence="6" type="primary">ga03673</name>
    <name evidence="6" type="ORF">PR202_ga03673</name>
</gene>
<keyword evidence="3" id="KW-0479">Metal-binding</keyword>
<keyword evidence="7" id="KW-1185">Reference proteome</keyword>
<dbReference type="FunFam" id="1.10.600.10:FF:000007">
    <property type="entry name" value="Isoprene synthase, chloroplastic"/>
    <property type="match status" value="1"/>
</dbReference>